<reference evidence="1 2" key="1">
    <citation type="submission" date="2019-03" db="EMBL/GenBank/DDBJ databases">
        <title>Genomics of glacier-inhabiting Cryobacterium strains.</title>
        <authorList>
            <person name="Liu Q."/>
            <person name="Xin Y.-H."/>
        </authorList>
    </citation>
    <scope>NUCLEOTIDE SEQUENCE [LARGE SCALE GENOMIC DNA]</scope>
    <source>
        <strain evidence="1 2">TMT1-23-1</strain>
    </source>
</reference>
<organism evidence="1 2">
    <name type="scientific">Cryobacterium sinapicolor</name>
    <dbReference type="NCBI Taxonomy" id="1259236"/>
    <lineage>
        <taxon>Bacteria</taxon>
        <taxon>Bacillati</taxon>
        <taxon>Actinomycetota</taxon>
        <taxon>Actinomycetes</taxon>
        <taxon>Micrococcales</taxon>
        <taxon>Microbacteriaceae</taxon>
        <taxon>Cryobacterium</taxon>
    </lineage>
</organism>
<dbReference type="EMBL" id="SOGQ01000062">
    <property type="protein sequence ID" value="TFC96511.1"/>
    <property type="molecule type" value="Genomic_DNA"/>
</dbReference>
<gene>
    <name evidence="1" type="ORF">E3T28_12355</name>
</gene>
<accession>A0ABY2IX13</accession>
<proteinExistence type="predicted"/>
<name>A0ABY2IX13_9MICO</name>
<comment type="caution">
    <text evidence="1">The sequence shown here is derived from an EMBL/GenBank/DDBJ whole genome shotgun (WGS) entry which is preliminary data.</text>
</comment>
<protein>
    <submittedName>
        <fullName evidence="1">Uncharacterized protein</fullName>
    </submittedName>
</protein>
<sequence>MPDTGRLQLSQALPSLYQRRRWLSGSAWGWAGWGWVGLGWAGWGWAGLGGAGLGWVGLGWVGQVIVARPDSFSTWGG</sequence>
<evidence type="ECO:0000313" key="2">
    <source>
        <dbReference type="Proteomes" id="UP000297853"/>
    </source>
</evidence>
<dbReference type="Proteomes" id="UP000297853">
    <property type="component" value="Unassembled WGS sequence"/>
</dbReference>
<evidence type="ECO:0000313" key="1">
    <source>
        <dbReference type="EMBL" id="TFC96511.1"/>
    </source>
</evidence>
<keyword evidence="2" id="KW-1185">Reference proteome</keyword>